<dbReference type="AlphaFoldDB" id="S9ZBK3"/>
<dbReference type="eggNOG" id="COG3598">
    <property type="taxonomic scope" value="Bacteria"/>
</dbReference>
<dbReference type="eggNOG" id="COG3378">
    <property type="taxonomic scope" value="Bacteria"/>
</dbReference>
<dbReference type="STRING" id="1348657.M622_18410"/>
<dbReference type="RefSeq" id="WP_021250343.1">
    <property type="nucleotide sequence ID" value="NZ_ATJV01000078.1"/>
</dbReference>
<dbReference type="Proteomes" id="UP000015455">
    <property type="component" value="Unassembled WGS sequence"/>
</dbReference>
<sequence>MNAVSFLDFNDAAPQGRAQPASLDREAILSRAKMQLEPLLQMLFPHGKRRGREFVVGNLQGEPGDSLCVALEGARAGMWIDHATGESGDLFALWAAVRGYVLPGAFAQLLGDMADWLAMPRAPRQPMATSSSQPVVDELGPHAAKWDYLDAQGRLVACVYRYDTPSGKQYRPWDALRRKMSAPETRPLYNLPRVVSANTIVLVEGEKCADALQSLGMVATTAMGGANAPVLKADWSPLAGKTVIVWPDHDDAGAQYADTVIAHLHTLAGTSVRRVSIPQDKPAKWDAADALADGTDVAALIAAAQPVVATPSYHWNLSDWIACERFVGPPVARQWLVEGIFPMAQTSLIAAAGGVGKSFLLLSLAREIAAFDGDRLNAPLCFGGALNVAGTAVYVTAEDDAIEMHNRLLSLGPIPPNLVTLPLPDAGGAKPLFAPESGSRNPGTTVYWAQLTQQLVRIPQLRLIVLDPLQPLCALDLNVPENAQFVCSQLSALAAATGAAVIVSHHFAKREASTPEQAREAIRGTGGLVDGVRCVYAIWLPKEDHAKSICEKLGITYQRNLVVQGGVVKANGRANLQVSTYIRSDSGLLVDQTYRLRHDPLDHTSLLLQLRAAIAHAALEGFPYTKTAGNGVYERRFELPEPLNGLSKHRLVSMVDELLQGGQLVQAVAEGSKVAKWLDVPTGPLAQGDGDFEEGHLTPAHALQEPLQ</sequence>
<keyword evidence="2" id="KW-1185">Reference proteome</keyword>
<organism evidence="1 2">
    <name type="scientific">Thauera terpenica 58Eu</name>
    <dbReference type="NCBI Taxonomy" id="1348657"/>
    <lineage>
        <taxon>Bacteria</taxon>
        <taxon>Pseudomonadati</taxon>
        <taxon>Pseudomonadota</taxon>
        <taxon>Betaproteobacteria</taxon>
        <taxon>Rhodocyclales</taxon>
        <taxon>Zoogloeaceae</taxon>
        <taxon>Thauera</taxon>
    </lineage>
</organism>
<gene>
    <name evidence="1" type="ORF">M622_18410</name>
</gene>
<dbReference type="CDD" id="cd01029">
    <property type="entry name" value="TOPRIM_primases"/>
    <property type="match status" value="1"/>
</dbReference>
<evidence type="ECO:0000313" key="2">
    <source>
        <dbReference type="Proteomes" id="UP000015455"/>
    </source>
</evidence>
<dbReference type="Gene3D" id="3.40.50.300">
    <property type="entry name" value="P-loop containing nucleotide triphosphate hydrolases"/>
    <property type="match status" value="1"/>
</dbReference>
<dbReference type="InterPro" id="IPR034154">
    <property type="entry name" value="TOPRIM_DnaG/twinkle"/>
</dbReference>
<protein>
    <recommendedName>
        <fullName evidence="3">Toprim domain-containing protein</fullName>
    </recommendedName>
</protein>
<evidence type="ECO:0008006" key="3">
    <source>
        <dbReference type="Google" id="ProtNLM"/>
    </source>
</evidence>
<dbReference type="SUPFAM" id="SSF52540">
    <property type="entry name" value="P-loop containing nucleoside triphosphate hydrolases"/>
    <property type="match status" value="1"/>
</dbReference>
<dbReference type="PATRIC" id="fig|1348657.5.peg.2940"/>
<dbReference type="OrthoDB" id="5959484at2"/>
<accession>S9ZBK3</accession>
<dbReference type="EMBL" id="ATJV01000078">
    <property type="protein sequence ID" value="EPZ14580.1"/>
    <property type="molecule type" value="Genomic_DNA"/>
</dbReference>
<comment type="caution">
    <text evidence="1">The sequence shown here is derived from an EMBL/GenBank/DDBJ whole genome shotgun (WGS) entry which is preliminary data.</text>
</comment>
<reference evidence="1 2" key="1">
    <citation type="submission" date="2013-06" db="EMBL/GenBank/DDBJ databases">
        <title>Draft genome sequence of Thauera terpenica.</title>
        <authorList>
            <person name="Liu B."/>
            <person name="Frostegard A.H."/>
            <person name="Shapleigh J.P."/>
        </authorList>
    </citation>
    <scope>NUCLEOTIDE SEQUENCE [LARGE SCALE GENOMIC DNA]</scope>
    <source>
        <strain evidence="1 2">58Eu</strain>
    </source>
</reference>
<dbReference type="Gene3D" id="3.40.1360.10">
    <property type="match status" value="1"/>
</dbReference>
<dbReference type="InterPro" id="IPR027417">
    <property type="entry name" value="P-loop_NTPase"/>
</dbReference>
<evidence type="ECO:0000313" key="1">
    <source>
        <dbReference type="EMBL" id="EPZ14580.1"/>
    </source>
</evidence>
<proteinExistence type="predicted"/>
<name>S9ZBK3_9RHOO</name>
<dbReference type="Pfam" id="PF13481">
    <property type="entry name" value="AAA_25"/>
    <property type="match status" value="1"/>
</dbReference>